<dbReference type="AlphaFoldDB" id="A0AAD5VZQ7"/>
<comment type="pathway">
    <text evidence="1 8">Cofactor biosynthesis; NAD(+) biosynthesis; nicotinate D-ribonucleotide from nicotinate: step 1/1.</text>
</comment>
<comment type="PTM">
    <text evidence="8">Transiently phosphorylated on a His residue during the reaction cycle. Phosphorylation strongly increases the affinity for substrates and increases the rate of nicotinate D-ribonucleotide production. Dephosphorylation regenerates the low-affinity form of the enzyme, leading to product release.</text>
</comment>
<comment type="function">
    <text evidence="8">Catalyzes the synthesis of beta-nicotinate D-ribonucleotide from nicotinate and 5-phospho-D-ribose 1-phosphate at the expense of ATP.</text>
</comment>
<dbReference type="PIRSF" id="PIRSF000484">
    <property type="entry name" value="NAPRT"/>
    <property type="match status" value="1"/>
</dbReference>
<keyword evidence="4" id="KW-0597">Phosphoprotein</keyword>
<evidence type="ECO:0000313" key="12">
    <source>
        <dbReference type="Proteomes" id="UP001213000"/>
    </source>
</evidence>
<dbReference type="Pfam" id="PF17767">
    <property type="entry name" value="NAPRTase_N"/>
    <property type="match status" value="1"/>
</dbReference>
<dbReference type="EC" id="6.3.4.21" evidence="3 8"/>
<dbReference type="Proteomes" id="UP001213000">
    <property type="component" value="Unassembled WGS sequence"/>
</dbReference>
<dbReference type="EMBL" id="JANIEX010000143">
    <property type="protein sequence ID" value="KAJ3572410.1"/>
    <property type="molecule type" value="Genomic_DNA"/>
</dbReference>
<dbReference type="PANTHER" id="PTHR11098:SF1">
    <property type="entry name" value="NICOTINATE PHOSPHORIBOSYLTRANSFERASE"/>
    <property type="match status" value="1"/>
</dbReference>
<dbReference type="InterPro" id="IPR041525">
    <property type="entry name" value="N/Namide_PRibTrfase"/>
</dbReference>
<evidence type="ECO:0000256" key="4">
    <source>
        <dbReference type="ARBA" id="ARBA00022553"/>
    </source>
</evidence>
<comment type="catalytic activity">
    <reaction evidence="7 8">
        <text>5-phospho-alpha-D-ribose 1-diphosphate + nicotinate + ATP + H2O = nicotinate beta-D-ribonucleotide + ADP + phosphate + diphosphate</text>
        <dbReference type="Rhea" id="RHEA:36163"/>
        <dbReference type="ChEBI" id="CHEBI:15377"/>
        <dbReference type="ChEBI" id="CHEBI:30616"/>
        <dbReference type="ChEBI" id="CHEBI:32544"/>
        <dbReference type="ChEBI" id="CHEBI:33019"/>
        <dbReference type="ChEBI" id="CHEBI:43474"/>
        <dbReference type="ChEBI" id="CHEBI:57502"/>
        <dbReference type="ChEBI" id="CHEBI:58017"/>
        <dbReference type="ChEBI" id="CHEBI:456216"/>
        <dbReference type="EC" id="6.3.4.21"/>
    </reaction>
</comment>
<protein>
    <recommendedName>
        <fullName evidence="3 8">Nicotinate phosphoribosyltransferase</fullName>
        <ecNumber evidence="3 8">6.3.4.21</ecNumber>
    </recommendedName>
</protein>
<dbReference type="PANTHER" id="PTHR11098">
    <property type="entry name" value="NICOTINATE PHOSPHORIBOSYLTRANSFERASE"/>
    <property type="match status" value="1"/>
</dbReference>
<dbReference type="InterPro" id="IPR040727">
    <property type="entry name" value="NAPRTase_N"/>
</dbReference>
<name>A0AAD5VZQ7_9AGAR</name>
<reference evidence="11" key="1">
    <citation type="submission" date="2022-07" db="EMBL/GenBank/DDBJ databases">
        <title>Genome Sequence of Leucocoprinus birnbaumii.</title>
        <authorList>
            <person name="Buettner E."/>
        </authorList>
    </citation>
    <scope>NUCLEOTIDE SEQUENCE</scope>
    <source>
        <strain evidence="11">VT141</strain>
    </source>
</reference>
<comment type="similarity">
    <text evidence="2 8">Belongs to the NAPRTase family.</text>
</comment>
<gene>
    <name evidence="11" type="ORF">NP233_g3105</name>
</gene>
<keyword evidence="5 8" id="KW-0436">Ligase</keyword>
<accession>A0AAD5VZQ7</accession>
<evidence type="ECO:0000256" key="1">
    <source>
        <dbReference type="ARBA" id="ARBA00004952"/>
    </source>
</evidence>
<dbReference type="SUPFAM" id="SSF54675">
    <property type="entry name" value="Nicotinate/Quinolinate PRTase N-terminal domain-like"/>
    <property type="match status" value="1"/>
</dbReference>
<evidence type="ECO:0000313" key="11">
    <source>
        <dbReference type="EMBL" id="KAJ3572410.1"/>
    </source>
</evidence>
<dbReference type="InterPro" id="IPR007229">
    <property type="entry name" value="Nic_PRibTrfase-Fam"/>
</dbReference>
<evidence type="ECO:0000256" key="7">
    <source>
        <dbReference type="ARBA" id="ARBA00048668"/>
    </source>
</evidence>
<dbReference type="Gene3D" id="3.20.140.10">
    <property type="entry name" value="nicotinate phosphoribosyltransferase"/>
    <property type="match status" value="1"/>
</dbReference>
<dbReference type="Pfam" id="PF04095">
    <property type="entry name" value="NAPRTase"/>
    <property type="match status" value="1"/>
</dbReference>
<feature type="domain" description="Nicotinate/nicotinamide phosphoribosyltransferase" evidence="9">
    <location>
        <begin position="179"/>
        <end position="402"/>
    </location>
</feature>
<dbReference type="SUPFAM" id="SSF51690">
    <property type="entry name" value="Nicotinate/Quinolinate PRTase C-terminal domain-like"/>
    <property type="match status" value="1"/>
</dbReference>
<evidence type="ECO:0000256" key="5">
    <source>
        <dbReference type="ARBA" id="ARBA00022598"/>
    </source>
</evidence>
<keyword evidence="12" id="KW-1185">Reference proteome</keyword>
<proteinExistence type="inferred from homology"/>
<evidence type="ECO:0000256" key="8">
    <source>
        <dbReference type="RuleBase" id="RU003838"/>
    </source>
</evidence>
<feature type="domain" description="Nicotinate phosphoribosyltransferase N-terminal" evidence="10">
    <location>
        <begin position="17"/>
        <end position="146"/>
    </location>
</feature>
<dbReference type="NCBIfam" id="TIGR01514">
    <property type="entry name" value="NAPRTase"/>
    <property type="match status" value="1"/>
</dbReference>
<dbReference type="GO" id="GO:0005829">
    <property type="term" value="C:cytosol"/>
    <property type="evidence" value="ECO:0007669"/>
    <property type="project" value="TreeGrafter"/>
</dbReference>
<organism evidence="11 12">
    <name type="scientific">Leucocoprinus birnbaumii</name>
    <dbReference type="NCBI Taxonomy" id="56174"/>
    <lineage>
        <taxon>Eukaryota</taxon>
        <taxon>Fungi</taxon>
        <taxon>Dikarya</taxon>
        <taxon>Basidiomycota</taxon>
        <taxon>Agaricomycotina</taxon>
        <taxon>Agaricomycetes</taxon>
        <taxon>Agaricomycetidae</taxon>
        <taxon>Agaricales</taxon>
        <taxon>Agaricineae</taxon>
        <taxon>Agaricaceae</taxon>
        <taxon>Leucocoprinus</taxon>
    </lineage>
</organism>
<dbReference type="GO" id="GO:0004516">
    <property type="term" value="F:nicotinate phosphoribosyltransferase activity"/>
    <property type="evidence" value="ECO:0007669"/>
    <property type="project" value="UniProtKB-UniRule"/>
</dbReference>
<dbReference type="GO" id="GO:0034355">
    <property type="term" value="P:NAD+ biosynthetic process via the salvage pathway"/>
    <property type="evidence" value="ECO:0007669"/>
    <property type="project" value="TreeGrafter"/>
</dbReference>
<evidence type="ECO:0000256" key="6">
    <source>
        <dbReference type="ARBA" id="ARBA00022642"/>
    </source>
</evidence>
<evidence type="ECO:0000259" key="10">
    <source>
        <dbReference type="Pfam" id="PF17767"/>
    </source>
</evidence>
<evidence type="ECO:0000259" key="9">
    <source>
        <dbReference type="Pfam" id="PF04095"/>
    </source>
</evidence>
<comment type="caution">
    <text evidence="11">The sequence shown here is derived from an EMBL/GenBank/DDBJ whole genome shotgun (WGS) entry which is preliminary data.</text>
</comment>
<sequence length="404" mass="46129">MLMASALQSPAILRSILDTDLYKLTMQQAVLRHYPSIESKYCLSTRFTDVVFSRQCFNRFCDSLARSRFPDLYLTTSERSWLENVCPWFSCEYLDYLSSFRFKSEHVSTTFVPSTKDPSKGQIELEINGPWVECILWEVPLMALLNETYFSIDDTDWSYDGQKDIAFRKGMDLFDAGCSLFEYGTRRRRSFVTQDLVVQGLVYLAYRYNLAPVGTIAHEWFMAVGAIEGYKHVDEIALRLWEEVYPDCPSLLVALTDTFSSEAFFSEMLPNSKFLESWTGLQQDSGDPFLFAPRVKDSYAQLGIDHRKKTLMYSDSLNTNKALKLREQCDGLGFKNISFAIGTFLTNDFRTRSSQFKEISEALIIVIKLRSIGGMPCVKLSDDPTKNSGDESAVARVKRELGLG</sequence>
<keyword evidence="6 8" id="KW-0662">Pyridine nucleotide biosynthesis</keyword>
<dbReference type="InterPro" id="IPR006406">
    <property type="entry name" value="Nic_PRibTrfase"/>
</dbReference>
<evidence type="ECO:0000256" key="2">
    <source>
        <dbReference type="ARBA" id="ARBA00010897"/>
    </source>
</evidence>
<dbReference type="InterPro" id="IPR036068">
    <property type="entry name" value="Nicotinate_pribotase-like_C"/>
</dbReference>
<evidence type="ECO:0000256" key="3">
    <source>
        <dbReference type="ARBA" id="ARBA00013236"/>
    </source>
</evidence>